<dbReference type="Pfam" id="PF13462">
    <property type="entry name" value="Thioredoxin_4"/>
    <property type="match status" value="1"/>
</dbReference>
<proteinExistence type="predicted"/>
<dbReference type="KEGG" id="gry:D7I44_04390"/>
<name>A0A387BKJ0_9MICO</name>
<evidence type="ECO:0000313" key="4">
    <source>
        <dbReference type="EMBL" id="AYG02832.1"/>
    </source>
</evidence>
<evidence type="ECO:0000313" key="5">
    <source>
        <dbReference type="Proteomes" id="UP000275069"/>
    </source>
</evidence>
<keyword evidence="2" id="KW-0472">Membrane</keyword>
<accession>A0A387BKJ0</accession>
<feature type="transmembrane region" description="Helical" evidence="2">
    <location>
        <begin position="38"/>
        <end position="60"/>
    </location>
</feature>
<dbReference type="Gene3D" id="3.40.30.10">
    <property type="entry name" value="Glutaredoxin"/>
    <property type="match status" value="1"/>
</dbReference>
<dbReference type="RefSeq" id="WP_120788366.1">
    <property type="nucleotide sequence ID" value="NZ_CP032624.1"/>
</dbReference>
<feature type="domain" description="Thioredoxin-like fold" evidence="3">
    <location>
        <begin position="111"/>
        <end position="274"/>
    </location>
</feature>
<organism evidence="4 5">
    <name type="scientific">Gryllotalpicola protaetiae</name>
    <dbReference type="NCBI Taxonomy" id="2419771"/>
    <lineage>
        <taxon>Bacteria</taxon>
        <taxon>Bacillati</taxon>
        <taxon>Actinomycetota</taxon>
        <taxon>Actinomycetes</taxon>
        <taxon>Micrococcales</taxon>
        <taxon>Microbacteriaceae</taxon>
        <taxon>Gryllotalpicola</taxon>
    </lineage>
</organism>
<reference evidence="4 5" key="1">
    <citation type="submission" date="2018-09" db="EMBL/GenBank/DDBJ databases">
        <title>Genome sequencing of strain 2DFW10M-5.</title>
        <authorList>
            <person name="Heo J."/>
            <person name="Kim S.-J."/>
            <person name="Kwon S.-W."/>
        </authorList>
    </citation>
    <scope>NUCLEOTIDE SEQUENCE [LARGE SCALE GENOMIC DNA]</scope>
    <source>
        <strain evidence="4 5">2DFW10M-5</strain>
    </source>
</reference>
<feature type="compositionally biased region" description="Polar residues" evidence="1">
    <location>
        <begin position="289"/>
        <end position="306"/>
    </location>
</feature>
<keyword evidence="2" id="KW-1133">Transmembrane helix</keyword>
<dbReference type="OrthoDB" id="117402at2"/>
<feature type="region of interest" description="Disordered" evidence="1">
    <location>
        <begin position="289"/>
        <end position="323"/>
    </location>
</feature>
<feature type="region of interest" description="Disordered" evidence="1">
    <location>
        <begin position="1"/>
        <end position="33"/>
    </location>
</feature>
<keyword evidence="2" id="KW-0812">Transmembrane</keyword>
<evidence type="ECO:0000256" key="1">
    <source>
        <dbReference type="SAM" id="MobiDB-lite"/>
    </source>
</evidence>
<sequence length="323" mass="34491">MTDGSSGARRPTDARGVARQKARELRATQRKKDRRNRALLRTGIVVAVVAIVAIVTVVLVTSNRPSHKGPANMASDGVFIGAGLKAERSPARDVDAKPTPHPLDTTGQVVNIVAYVDYLSDYSGQFDRTNSTQIEKLVKSGAATLEIHPLPFLSNRSAQGTQYSLRASNAAACVANRSPDQFFEFNRQLFAHEPAQTTAGLTDARLVVLARDSGVHSLSAIKRCINQRTFEDWTQAALSRASTGPLPNSEVKKVTADDLPLVLVDGQRYSGSVTEASDFRAFIQQAQGERFSTPQPTSTPGATDTPSPSPSAIIVTAPPTSAG</sequence>
<dbReference type="SUPFAM" id="SSF52833">
    <property type="entry name" value="Thioredoxin-like"/>
    <property type="match status" value="1"/>
</dbReference>
<dbReference type="InterPro" id="IPR036249">
    <property type="entry name" value="Thioredoxin-like_sf"/>
</dbReference>
<dbReference type="Proteomes" id="UP000275069">
    <property type="component" value="Chromosome"/>
</dbReference>
<gene>
    <name evidence="4" type="ORF">D7I44_04390</name>
</gene>
<keyword evidence="5" id="KW-1185">Reference proteome</keyword>
<dbReference type="EMBL" id="CP032624">
    <property type="protein sequence ID" value="AYG02832.1"/>
    <property type="molecule type" value="Genomic_DNA"/>
</dbReference>
<protein>
    <recommendedName>
        <fullName evidence="3">Thioredoxin-like fold domain-containing protein</fullName>
    </recommendedName>
</protein>
<dbReference type="InterPro" id="IPR012336">
    <property type="entry name" value="Thioredoxin-like_fold"/>
</dbReference>
<dbReference type="AlphaFoldDB" id="A0A387BKJ0"/>
<evidence type="ECO:0000259" key="3">
    <source>
        <dbReference type="Pfam" id="PF13462"/>
    </source>
</evidence>
<evidence type="ECO:0000256" key="2">
    <source>
        <dbReference type="SAM" id="Phobius"/>
    </source>
</evidence>